<dbReference type="GO" id="GO:0003677">
    <property type="term" value="F:DNA binding"/>
    <property type="evidence" value="ECO:0007669"/>
    <property type="project" value="UniProtKB-KW"/>
</dbReference>
<keyword evidence="2" id="KW-0347">Helicase</keyword>
<feature type="signal peptide" evidence="4">
    <location>
        <begin position="1"/>
        <end position="25"/>
    </location>
</feature>
<dbReference type="InterPro" id="IPR049730">
    <property type="entry name" value="SNF2/RAD54-like_C"/>
</dbReference>
<keyword evidence="1" id="KW-0378">Hydrolase</keyword>
<evidence type="ECO:0000259" key="5">
    <source>
        <dbReference type="PROSITE" id="PS51194"/>
    </source>
</evidence>
<dbReference type="Pfam" id="PF12054">
    <property type="entry name" value="DUF3535"/>
    <property type="match status" value="1"/>
</dbReference>
<dbReference type="PANTHER" id="PTHR36498:SF1">
    <property type="entry name" value="TATA-BINDING PROTEIN-ASSOCIATED FACTOR 172"/>
    <property type="match status" value="1"/>
</dbReference>
<feature type="domain" description="Helicase C-terminal" evidence="5">
    <location>
        <begin position="739"/>
        <end position="857"/>
    </location>
</feature>
<comment type="caution">
    <text evidence="6">The sequence shown here is derived from an EMBL/GenBank/DDBJ whole genome shotgun (WGS) entry which is preliminary data.</text>
</comment>
<keyword evidence="2" id="KW-0547">Nucleotide-binding</keyword>
<dbReference type="SUPFAM" id="SSF48371">
    <property type="entry name" value="ARM repeat"/>
    <property type="match status" value="1"/>
</dbReference>
<dbReference type="InterPro" id="IPR044972">
    <property type="entry name" value="Mot1"/>
</dbReference>
<dbReference type="Pfam" id="PF00176">
    <property type="entry name" value="SNF2-rel_dom"/>
    <property type="match status" value="2"/>
</dbReference>
<reference evidence="6" key="1">
    <citation type="submission" date="2019-12" db="EMBL/GenBank/DDBJ databases">
        <title>Genome sequencing and annotation of Brassica cretica.</title>
        <authorList>
            <person name="Studholme D.J."/>
            <person name="Sarris P."/>
        </authorList>
    </citation>
    <scope>NUCLEOTIDE SEQUENCE</scope>
    <source>
        <strain evidence="6">PFS-109/04</strain>
        <tissue evidence="6">Leaf</tissue>
    </source>
</reference>
<keyword evidence="4" id="KW-0732">Signal</keyword>
<feature type="chain" id="PRO_5035940912" description="Helicase C-terminal domain-containing protein" evidence="4">
    <location>
        <begin position="26"/>
        <end position="857"/>
    </location>
</feature>
<proteinExistence type="predicted"/>
<name>A0A8S9R6X1_BRACR</name>
<dbReference type="InterPro" id="IPR011989">
    <property type="entry name" value="ARM-like"/>
</dbReference>
<evidence type="ECO:0000256" key="4">
    <source>
        <dbReference type="SAM" id="SignalP"/>
    </source>
</evidence>
<dbReference type="GO" id="GO:0016887">
    <property type="term" value="F:ATP hydrolysis activity"/>
    <property type="evidence" value="ECO:0007669"/>
    <property type="project" value="InterPro"/>
</dbReference>
<evidence type="ECO:0000256" key="1">
    <source>
        <dbReference type="ARBA" id="ARBA00022801"/>
    </source>
</evidence>
<dbReference type="InterPro" id="IPR000330">
    <property type="entry name" value="SNF2_N"/>
</dbReference>
<dbReference type="GO" id="GO:0005524">
    <property type="term" value="F:ATP binding"/>
    <property type="evidence" value="ECO:0007669"/>
    <property type="project" value="InterPro"/>
</dbReference>
<organism evidence="6 7">
    <name type="scientific">Brassica cretica</name>
    <name type="common">Mustard</name>
    <dbReference type="NCBI Taxonomy" id="69181"/>
    <lineage>
        <taxon>Eukaryota</taxon>
        <taxon>Viridiplantae</taxon>
        <taxon>Streptophyta</taxon>
        <taxon>Embryophyta</taxon>
        <taxon>Tracheophyta</taxon>
        <taxon>Spermatophyta</taxon>
        <taxon>Magnoliopsida</taxon>
        <taxon>eudicotyledons</taxon>
        <taxon>Gunneridae</taxon>
        <taxon>Pentapetalae</taxon>
        <taxon>rosids</taxon>
        <taxon>malvids</taxon>
        <taxon>Brassicales</taxon>
        <taxon>Brassicaceae</taxon>
        <taxon>Brassiceae</taxon>
        <taxon>Brassica</taxon>
    </lineage>
</organism>
<dbReference type="Proteomes" id="UP000712600">
    <property type="component" value="Unassembled WGS sequence"/>
</dbReference>
<evidence type="ECO:0000256" key="2">
    <source>
        <dbReference type="ARBA" id="ARBA00022806"/>
    </source>
</evidence>
<dbReference type="InterPro" id="IPR027417">
    <property type="entry name" value="P-loop_NTPase"/>
</dbReference>
<keyword evidence="3" id="KW-0238">DNA-binding</keyword>
<evidence type="ECO:0000313" key="7">
    <source>
        <dbReference type="Proteomes" id="UP000712600"/>
    </source>
</evidence>
<dbReference type="CDD" id="cd18793">
    <property type="entry name" value="SF2_C_SNF"/>
    <property type="match status" value="1"/>
</dbReference>
<dbReference type="InterPro" id="IPR022707">
    <property type="entry name" value="Mot1_central_dom"/>
</dbReference>
<dbReference type="Pfam" id="PF00271">
    <property type="entry name" value="Helicase_C"/>
    <property type="match status" value="1"/>
</dbReference>
<dbReference type="SMART" id="SM00487">
    <property type="entry name" value="DEXDc"/>
    <property type="match status" value="1"/>
</dbReference>
<dbReference type="Gene3D" id="3.40.50.10810">
    <property type="entry name" value="Tandem AAA-ATPase domain"/>
    <property type="match status" value="2"/>
</dbReference>
<dbReference type="InterPro" id="IPR014001">
    <property type="entry name" value="Helicase_ATP-bd"/>
</dbReference>
<evidence type="ECO:0000313" key="6">
    <source>
        <dbReference type="EMBL" id="KAF3558775.1"/>
    </source>
</evidence>
<accession>A0A8S9R6X1</accession>
<dbReference type="EMBL" id="QGKX02000996">
    <property type="protein sequence ID" value="KAF3558775.1"/>
    <property type="molecule type" value="Genomic_DNA"/>
</dbReference>
<dbReference type="InterPro" id="IPR016024">
    <property type="entry name" value="ARM-type_fold"/>
</dbReference>
<dbReference type="Gene3D" id="1.25.10.10">
    <property type="entry name" value="Leucine-rich Repeat Variant"/>
    <property type="match status" value="1"/>
</dbReference>
<evidence type="ECO:0000256" key="3">
    <source>
        <dbReference type="ARBA" id="ARBA00023125"/>
    </source>
</evidence>
<sequence>MFRTNCWLCKVASIVLISWFKEIKCTVPSDGSGSLAGLPSPLKKWMLDLLACSDPTFPTKDILLPYAELSRTYTKMRNEASQLLRTVETCHSYDKLLSTIKLNVESLSADETIEFASTLALWNKDSAGNESLENQVFEDVESSRQQVLSTAGYLKCVQNNLHITVTSLIAAAVVWMSEFPTRLNPIILPLMASIKREQEQIIQQKAAEALAQSPNDKLIKNICSLTCMDPSETPQASIIGSIDVVDDLDFLSSRSNAGKQKAKVVLAGGEDRSKVEGFITRRGAELALKHLSVKFGGSLFDKLPKLWECLTEVLVPGIPADQLNFDRKIESISDPQVLINNIQVVRSVAPVIEETLKPRLLSLLPCVFKCVRHSHASVVENAIPMLGDLTCINARQGAGMLIALLVQGLGVELVPYSPLLVVPLLRCMSDADSSVRQSVTRSFAALVPMLPLARGVPPPVGYQQEGINWLGFLKRFKLHGILCDDMGLGKTLQASAIVASDAAERSGSTDGPDVFPSIIVCPSTHWAFEIEKYIDLSPAKRIAGHIIKNAKSKITSAVKQLKAHHRLILSGTPIQNNIIELWSLFDFLMPGFLGTERQFQASYGKPLLAARGPKCSAKDAEAGVLAMEALLISRYCDLSPVQLKLYEQFSGSHAKQEISSIIKVDRSADSGNVDVAPTKASTHVFQALQYLLKLCSHPLLVLGENFTDPVVSDLSAMINGCSDIITELHKVQHSPKLVALQEILEECGIGSDASSSDGTLSVGQHRVLIFAQHKTGFFSMLIICLCLILESSVTYMRLDGSVVPEKRFEIVKAFNSDPTIDVLLLTTHVGGLGLNLTSADTIVFMEHDWNPMHDHQV</sequence>
<dbReference type="GO" id="GO:0017025">
    <property type="term" value="F:TBP-class protein binding"/>
    <property type="evidence" value="ECO:0007669"/>
    <property type="project" value="InterPro"/>
</dbReference>
<dbReference type="SUPFAM" id="SSF52540">
    <property type="entry name" value="P-loop containing nucleoside triphosphate hydrolases"/>
    <property type="match status" value="2"/>
</dbReference>
<dbReference type="Gene3D" id="3.40.50.300">
    <property type="entry name" value="P-loop containing nucleotide triphosphate hydrolases"/>
    <property type="match status" value="1"/>
</dbReference>
<protein>
    <recommendedName>
        <fullName evidence="5">Helicase C-terminal domain-containing protein</fullName>
    </recommendedName>
</protein>
<dbReference type="AlphaFoldDB" id="A0A8S9R6X1"/>
<dbReference type="InterPro" id="IPR001650">
    <property type="entry name" value="Helicase_C-like"/>
</dbReference>
<dbReference type="PANTHER" id="PTHR36498">
    <property type="entry name" value="TATA-BINDING PROTEIN-ASSOCIATED FACTOR 172"/>
    <property type="match status" value="1"/>
</dbReference>
<dbReference type="GO" id="GO:0004386">
    <property type="term" value="F:helicase activity"/>
    <property type="evidence" value="ECO:0007669"/>
    <property type="project" value="UniProtKB-KW"/>
</dbReference>
<keyword evidence="2" id="KW-0067">ATP-binding</keyword>
<gene>
    <name evidence="6" type="ORF">F2Q69_00015322</name>
</gene>
<dbReference type="InterPro" id="IPR038718">
    <property type="entry name" value="SNF2-like_sf"/>
</dbReference>
<dbReference type="PROSITE" id="PS51194">
    <property type="entry name" value="HELICASE_CTER"/>
    <property type="match status" value="1"/>
</dbReference>